<dbReference type="SUPFAM" id="SSF69055">
    <property type="entry name" value="1-deoxy-D-xylulose-5-phosphate reductoisomerase, C-terminal domain"/>
    <property type="match status" value="1"/>
</dbReference>
<evidence type="ECO:0000256" key="8">
    <source>
        <dbReference type="ARBA" id="ARBA00048543"/>
    </source>
</evidence>
<comment type="caution">
    <text evidence="13">The sequence shown here is derived from an EMBL/GenBank/DDBJ whole genome shotgun (WGS) entry which is preliminary data.</text>
</comment>
<dbReference type="InterPro" id="IPR013512">
    <property type="entry name" value="DXP_reductoisomerase_N"/>
</dbReference>
<dbReference type="InterPro" id="IPR036169">
    <property type="entry name" value="DXPR_C_sf"/>
</dbReference>
<feature type="binding site" evidence="9">
    <location>
        <position position="122"/>
    </location>
    <ligand>
        <name>1-deoxy-D-xylulose 5-phosphate</name>
        <dbReference type="ChEBI" id="CHEBI:57792"/>
    </ligand>
</feature>
<keyword evidence="6 9" id="KW-0464">Manganese</keyword>
<dbReference type="HAMAP" id="MF_00183">
    <property type="entry name" value="DXP_reductoisom"/>
    <property type="match status" value="1"/>
</dbReference>
<comment type="pathway">
    <text evidence="1 9">Isoprenoid biosynthesis; isopentenyl diphosphate biosynthesis via DXP pathway; isopentenyl diphosphate from 1-deoxy-D-xylulose 5-phosphate: step 1/6.</text>
</comment>
<feature type="domain" description="1-deoxy-D-xylulose 5-phosphate reductoisomerase N-terminal" evidence="10">
    <location>
        <begin position="4"/>
        <end position="129"/>
    </location>
</feature>
<dbReference type="PIRSF" id="PIRSF006205">
    <property type="entry name" value="Dxp_reductismrs"/>
    <property type="match status" value="1"/>
</dbReference>
<feature type="binding site" evidence="9">
    <location>
        <position position="218"/>
    </location>
    <ligand>
        <name>1-deoxy-D-xylulose 5-phosphate</name>
        <dbReference type="ChEBI" id="CHEBI:57792"/>
    </ligand>
</feature>
<dbReference type="Pfam" id="PF08436">
    <property type="entry name" value="DXP_redisom_C"/>
    <property type="match status" value="1"/>
</dbReference>
<dbReference type="Gene3D" id="3.40.50.720">
    <property type="entry name" value="NAD(P)-binding Rossmann-like Domain"/>
    <property type="match status" value="1"/>
</dbReference>
<dbReference type="InterPro" id="IPR036291">
    <property type="entry name" value="NAD(P)-bd_dom_sf"/>
</dbReference>
<organism evidence="13 14">
    <name type="scientific">Aureibacillus halotolerans</name>
    <dbReference type="NCBI Taxonomy" id="1508390"/>
    <lineage>
        <taxon>Bacteria</taxon>
        <taxon>Bacillati</taxon>
        <taxon>Bacillota</taxon>
        <taxon>Bacilli</taxon>
        <taxon>Bacillales</taxon>
        <taxon>Bacillaceae</taxon>
        <taxon>Aureibacillus</taxon>
    </lineage>
</organism>
<dbReference type="Pfam" id="PF02670">
    <property type="entry name" value="DXP_reductoisom"/>
    <property type="match status" value="1"/>
</dbReference>
<comment type="cofactor">
    <cofactor evidence="9">
        <name>Mg(2+)</name>
        <dbReference type="ChEBI" id="CHEBI:18420"/>
    </cofactor>
    <cofactor evidence="9">
        <name>Mn(2+)</name>
        <dbReference type="ChEBI" id="CHEBI:29035"/>
    </cofactor>
</comment>
<evidence type="ECO:0000256" key="5">
    <source>
        <dbReference type="ARBA" id="ARBA00023002"/>
    </source>
</evidence>
<evidence type="ECO:0000256" key="9">
    <source>
        <dbReference type="HAMAP-Rule" id="MF_00183"/>
    </source>
</evidence>
<dbReference type="PANTHER" id="PTHR30525:SF0">
    <property type="entry name" value="1-DEOXY-D-XYLULOSE 5-PHOSPHATE REDUCTOISOMERASE, CHLOROPLASTIC"/>
    <property type="match status" value="1"/>
</dbReference>
<feature type="binding site" evidence="9">
    <location>
        <position position="209"/>
    </location>
    <ligand>
        <name>1-deoxy-D-xylulose 5-phosphate</name>
        <dbReference type="ChEBI" id="CHEBI:57792"/>
    </ligand>
</feature>
<dbReference type="GO" id="GO:0070402">
    <property type="term" value="F:NADPH binding"/>
    <property type="evidence" value="ECO:0007669"/>
    <property type="project" value="InterPro"/>
</dbReference>
<keyword evidence="9" id="KW-0460">Magnesium</keyword>
<feature type="binding site" evidence="9">
    <location>
        <position position="147"/>
    </location>
    <ligand>
        <name>Mn(2+)</name>
        <dbReference type="ChEBI" id="CHEBI:29035"/>
    </ligand>
</feature>
<feature type="binding site" evidence="9">
    <location>
        <position position="196"/>
    </location>
    <ligand>
        <name>1-deoxy-D-xylulose 5-phosphate</name>
        <dbReference type="ChEBI" id="CHEBI:57792"/>
    </ligand>
</feature>
<comment type="caution">
    <text evidence="9">Lacks conserved residue(s) required for the propagation of feature annotation.</text>
</comment>
<keyword evidence="4 9" id="KW-0521">NADP</keyword>
<evidence type="ECO:0000259" key="12">
    <source>
        <dbReference type="Pfam" id="PF13288"/>
    </source>
</evidence>
<keyword evidence="13" id="KW-0413">Isomerase</keyword>
<accession>A0A4R6TT02</accession>
<evidence type="ECO:0000313" key="14">
    <source>
        <dbReference type="Proteomes" id="UP000295632"/>
    </source>
</evidence>
<dbReference type="RefSeq" id="WP_243740210.1">
    <property type="nucleotide sequence ID" value="NZ_SNYJ01000016.1"/>
</dbReference>
<evidence type="ECO:0000256" key="6">
    <source>
        <dbReference type="ARBA" id="ARBA00023211"/>
    </source>
</evidence>
<sequence length="385" mass="42063">MKKIAIIGATGSIGTQTLDVIRQHPEAFEVVGLTAQSRVKELASFVEEFKPAKVAVGSKEKAKELQTLISTSTTIVYGEEGLMEVAVDSGADIVLMAIIGSAGILPTIEALQAGKDVAIANKETLVAAGEIVIDVARRSKGELIAVDSEHSAIFQALSGQSLEDVSRLIVTASGGAFRDKTREEMAHLTAIDALKHPNWAMGDKITIDSATLMNKGFEVMEAHWLFDISYDKIDVLVHKESYIHSIVEYHDGSMMAQLGAPDMRVAIQYALHHPRRLKSDFKRLDWTNIATMHFEQPDFTRFPCLRYCYEAGRAGGTMPAVLNASNEVANARFREGKIGFLDIEKVIYETMAQHTISSSPSLEEILAVDEEARRIAEGMVKASQG</sequence>
<evidence type="ECO:0000259" key="10">
    <source>
        <dbReference type="Pfam" id="PF02670"/>
    </source>
</evidence>
<dbReference type="GO" id="GO:0030604">
    <property type="term" value="F:1-deoxy-D-xylulose-5-phosphate reductoisomerase activity"/>
    <property type="evidence" value="ECO:0007669"/>
    <property type="project" value="UniProtKB-UniRule"/>
</dbReference>
<dbReference type="GO" id="GO:0016853">
    <property type="term" value="F:isomerase activity"/>
    <property type="evidence" value="ECO:0007669"/>
    <property type="project" value="UniProtKB-KW"/>
</dbReference>
<reference evidence="13 14" key="1">
    <citation type="submission" date="2019-03" db="EMBL/GenBank/DDBJ databases">
        <title>Genomic Encyclopedia of Type Strains, Phase IV (KMG-IV): sequencing the most valuable type-strain genomes for metagenomic binning, comparative biology and taxonomic classification.</title>
        <authorList>
            <person name="Goeker M."/>
        </authorList>
    </citation>
    <scope>NUCLEOTIDE SEQUENCE [LARGE SCALE GENOMIC DNA]</scope>
    <source>
        <strain evidence="13 14">DSM 28697</strain>
    </source>
</reference>
<name>A0A4R6TT02_9BACI</name>
<gene>
    <name evidence="9" type="primary">dxr</name>
    <name evidence="13" type="ORF">EV213_11680</name>
</gene>
<comment type="similarity">
    <text evidence="2 9">Belongs to the DXR family.</text>
</comment>
<evidence type="ECO:0000256" key="1">
    <source>
        <dbReference type="ARBA" id="ARBA00005094"/>
    </source>
</evidence>
<feature type="binding site" evidence="9">
    <location>
        <position position="121"/>
    </location>
    <ligand>
        <name>NADPH</name>
        <dbReference type="ChEBI" id="CHEBI:57783"/>
    </ligand>
</feature>
<dbReference type="SUPFAM" id="SSF51735">
    <property type="entry name" value="NAD(P)-binding Rossmann-fold domains"/>
    <property type="match status" value="1"/>
</dbReference>
<dbReference type="GO" id="GO:0030145">
    <property type="term" value="F:manganese ion binding"/>
    <property type="evidence" value="ECO:0007669"/>
    <property type="project" value="TreeGrafter"/>
</dbReference>
<evidence type="ECO:0000256" key="4">
    <source>
        <dbReference type="ARBA" id="ARBA00022857"/>
    </source>
</evidence>
<feature type="binding site" evidence="9">
    <location>
        <position position="149"/>
    </location>
    <ligand>
        <name>1-deoxy-D-xylulose 5-phosphate</name>
        <dbReference type="ChEBI" id="CHEBI:57792"/>
    </ligand>
</feature>
<feature type="binding site" evidence="9">
    <location>
        <position position="173"/>
    </location>
    <ligand>
        <name>1-deoxy-D-xylulose 5-phosphate</name>
        <dbReference type="ChEBI" id="CHEBI:57792"/>
    </ligand>
</feature>
<comment type="catalytic activity">
    <reaction evidence="8">
        <text>2-C-methyl-D-erythritol 4-phosphate + NADP(+) = 1-deoxy-D-xylulose 5-phosphate + NADPH + H(+)</text>
        <dbReference type="Rhea" id="RHEA:13717"/>
        <dbReference type="ChEBI" id="CHEBI:15378"/>
        <dbReference type="ChEBI" id="CHEBI:57783"/>
        <dbReference type="ChEBI" id="CHEBI:57792"/>
        <dbReference type="ChEBI" id="CHEBI:58262"/>
        <dbReference type="ChEBI" id="CHEBI:58349"/>
        <dbReference type="EC" id="1.1.1.267"/>
    </reaction>
    <physiologicalReaction direction="right-to-left" evidence="8">
        <dbReference type="Rhea" id="RHEA:13719"/>
    </physiologicalReaction>
</comment>
<keyword evidence="3 9" id="KW-0479">Metal-binding</keyword>
<dbReference type="Gene3D" id="1.10.1740.10">
    <property type="match status" value="1"/>
</dbReference>
<evidence type="ECO:0000256" key="2">
    <source>
        <dbReference type="ARBA" id="ARBA00006825"/>
    </source>
</evidence>
<dbReference type="SUPFAM" id="SSF55347">
    <property type="entry name" value="Glyceraldehyde-3-phosphate dehydrogenase-like, C-terminal domain"/>
    <property type="match status" value="1"/>
</dbReference>
<dbReference type="NCBIfam" id="TIGR00243">
    <property type="entry name" value="Dxr"/>
    <property type="match status" value="1"/>
</dbReference>
<feature type="binding site" evidence="9">
    <location>
        <position position="10"/>
    </location>
    <ligand>
        <name>NADPH</name>
        <dbReference type="ChEBI" id="CHEBI:57783"/>
    </ligand>
</feature>
<dbReference type="GO" id="GO:0051484">
    <property type="term" value="P:isopentenyl diphosphate biosynthetic process, methylerythritol 4-phosphate pathway involved in terpenoid biosynthetic process"/>
    <property type="evidence" value="ECO:0007669"/>
    <property type="project" value="TreeGrafter"/>
</dbReference>
<feature type="binding site" evidence="9">
    <location>
        <position position="214"/>
    </location>
    <ligand>
        <name>1-deoxy-D-xylulose 5-phosphate</name>
        <dbReference type="ChEBI" id="CHEBI:57792"/>
    </ligand>
</feature>
<dbReference type="EC" id="1.1.1.267" evidence="9"/>
<keyword evidence="14" id="KW-1185">Reference proteome</keyword>
<evidence type="ECO:0000256" key="3">
    <source>
        <dbReference type="ARBA" id="ARBA00022723"/>
    </source>
</evidence>
<dbReference type="Pfam" id="PF13288">
    <property type="entry name" value="DXPR_C"/>
    <property type="match status" value="1"/>
</dbReference>
<feature type="binding site" evidence="9">
    <location>
        <position position="149"/>
    </location>
    <ligand>
        <name>Mn(2+)</name>
        <dbReference type="ChEBI" id="CHEBI:29035"/>
    </ligand>
</feature>
<dbReference type="NCBIfam" id="NF009114">
    <property type="entry name" value="PRK12464.1"/>
    <property type="match status" value="1"/>
</dbReference>
<evidence type="ECO:0000256" key="7">
    <source>
        <dbReference type="ARBA" id="ARBA00023229"/>
    </source>
</evidence>
<dbReference type="PANTHER" id="PTHR30525">
    <property type="entry name" value="1-DEOXY-D-XYLULOSE 5-PHOSPHATE REDUCTOISOMERASE"/>
    <property type="match status" value="1"/>
</dbReference>
<feature type="binding site" evidence="9">
    <location>
        <position position="123"/>
    </location>
    <ligand>
        <name>NADPH</name>
        <dbReference type="ChEBI" id="CHEBI:57783"/>
    </ligand>
</feature>
<dbReference type="UniPathway" id="UPA00056">
    <property type="reaction ID" value="UER00092"/>
</dbReference>
<dbReference type="FunFam" id="3.40.50.720:FF:000045">
    <property type="entry name" value="1-deoxy-D-xylulose 5-phosphate reductoisomerase"/>
    <property type="match status" value="1"/>
</dbReference>
<dbReference type="InterPro" id="IPR026877">
    <property type="entry name" value="DXPR_C"/>
</dbReference>
<proteinExistence type="inferred from homology"/>
<dbReference type="EMBL" id="SNYJ01000016">
    <property type="protein sequence ID" value="TDQ36780.1"/>
    <property type="molecule type" value="Genomic_DNA"/>
</dbReference>
<dbReference type="AlphaFoldDB" id="A0A4R6TT02"/>
<feature type="domain" description="DXP reductoisomerase C-terminal" evidence="12">
    <location>
        <begin position="258"/>
        <end position="374"/>
    </location>
</feature>
<feature type="binding site" evidence="9">
    <location>
        <position position="215"/>
    </location>
    <ligand>
        <name>1-deoxy-D-xylulose 5-phosphate</name>
        <dbReference type="ChEBI" id="CHEBI:57792"/>
    </ligand>
</feature>
<feature type="binding site" evidence="9">
    <location>
        <position position="202"/>
    </location>
    <ligand>
        <name>NADPH</name>
        <dbReference type="ChEBI" id="CHEBI:57783"/>
    </ligand>
</feature>
<feature type="binding site" evidence="9">
    <location>
        <position position="12"/>
    </location>
    <ligand>
        <name>NADPH</name>
        <dbReference type="ChEBI" id="CHEBI:57783"/>
    </ligand>
</feature>
<comment type="function">
    <text evidence="9">Catalyzes the NADPH-dependent rearrangement and reduction of 1-deoxy-D-xylulose-5-phosphate (DXP) to 2-C-methyl-D-erythritol 4-phosphate (MEP).</text>
</comment>
<feature type="binding site" evidence="9">
    <location>
        <position position="11"/>
    </location>
    <ligand>
        <name>NADPH</name>
        <dbReference type="ChEBI" id="CHEBI:57783"/>
    </ligand>
</feature>
<keyword evidence="5 9" id="KW-0560">Oxidoreductase</keyword>
<feature type="binding site" evidence="9">
    <location>
        <position position="148"/>
    </location>
    <ligand>
        <name>1-deoxy-D-xylulose 5-phosphate</name>
        <dbReference type="ChEBI" id="CHEBI:57792"/>
    </ligand>
</feature>
<feature type="binding site" evidence="9">
    <location>
        <position position="218"/>
    </location>
    <ligand>
        <name>Mn(2+)</name>
        <dbReference type="ChEBI" id="CHEBI:29035"/>
    </ligand>
</feature>
<feature type="domain" description="1-deoxy-D-xylulose 5-phosphate reductoisomerase C-terminal" evidence="11">
    <location>
        <begin position="143"/>
        <end position="226"/>
    </location>
</feature>
<feature type="binding site" evidence="9">
    <location>
        <position position="13"/>
    </location>
    <ligand>
        <name>NADPH</name>
        <dbReference type="ChEBI" id="CHEBI:57783"/>
    </ligand>
</feature>
<dbReference type="InterPro" id="IPR003821">
    <property type="entry name" value="DXP_reductoisomerase"/>
</dbReference>
<protein>
    <recommendedName>
        <fullName evidence="9">1-deoxy-D-xylulose 5-phosphate reductoisomerase</fullName>
        <shortName evidence="9">DXP reductoisomerase</shortName>
        <ecNumber evidence="9">1.1.1.267</ecNumber>
    </recommendedName>
    <alternativeName>
        <fullName evidence="9">1-deoxyxylulose-5-phosphate reductoisomerase</fullName>
    </alternativeName>
    <alternativeName>
        <fullName evidence="9">2-C-methyl-D-erythritol 4-phosphate synthase</fullName>
    </alternativeName>
</protein>
<keyword evidence="7 9" id="KW-0414">Isoprene biosynthesis</keyword>
<dbReference type="InterPro" id="IPR013644">
    <property type="entry name" value="DXP_reductoisomerase_C"/>
</dbReference>
<dbReference type="Proteomes" id="UP000295632">
    <property type="component" value="Unassembled WGS sequence"/>
</dbReference>
<evidence type="ECO:0000259" key="11">
    <source>
        <dbReference type="Pfam" id="PF08436"/>
    </source>
</evidence>
<evidence type="ECO:0000313" key="13">
    <source>
        <dbReference type="EMBL" id="TDQ36780.1"/>
    </source>
</evidence>